<evidence type="ECO:0000259" key="2">
    <source>
        <dbReference type="Pfam" id="PF10988"/>
    </source>
</evidence>
<dbReference type="OrthoDB" id="5585143at2"/>
<evidence type="ECO:0000256" key="1">
    <source>
        <dbReference type="SAM" id="MobiDB-lite"/>
    </source>
</evidence>
<comment type="caution">
    <text evidence="3">The sequence shown here is derived from an EMBL/GenBank/DDBJ whole genome shotgun (WGS) entry which is preliminary data.</text>
</comment>
<feature type="domain" description="Putative auto-transporter adhesin head GIN" evidence="2">
    <location>
        <begin position="71"/>
        <end position="252"/>
    </location>
</feature>
<dbReference type="Pfam" id="PF10988">
    <property type="entry name" value="DUF2807"/>
    <property type="match status" value="1"/>
</dbReference>
<protein>
    <submittedName>
        <fullName evidence="3">DUF2807 domain-containing protein</fullName>
    </submittedName>
</protein>
<accession>A0A4S4NMR5</accession>
<evidence type="ECO:0000313" key="4">
    <source>
        <dbReference type="Proteomes" id="UP000308528"/>
    </source>
</evidence>
<sequence length="271" mass="28708">MLTGATHCPYIRPYGAKQNKTMKIIITSLFILLLTPLAAQMEVNNGSWFNKRDRVQGNGDLVTQSRNLDGFTGVSACCSFRVELTESGSFDVRVEAESNLQDFIETKVINGTLHIKFSDDANFKSTEDIRVFVSLPRLESIDASSSSRVIGKTPFSGEDLSLDVSSSALIDLQFTGKRVDLDASSSGQIMVKGSASRVTADASSASSIDAGGLEADDAVANVSSAASVAVHARNTLRADASSAGVVRYSGNPSDVVSDTSSAGRVRSAHEQ</sequence>
<dbReference type="EMBL" id="SRSF01000002">
    <property type="protein sequence ID" value="THH40285.1"/>
    <property type="molecule type" value="Genomic_DNA"/>
</dbReference>
<proteinExistence type="predicted"/>
<organism evidence="3 4">
    <name type="scientific">Neolewinella litorea</name>
    <dbReference type="NCBI Taxonomy" id="2562452"/>
    <lineage>
        <taxon>Bacteria</taxon>
        <taxon>Pseudomonadati</taxon>
        <taxon>Bacteroidota</taxon>
        <taxon>Saprospiria</taxon>
        <taxon>Saprospirales</taxon>
        <taxon>Lewinellaceae</taxon>
        <taxon>Neolewinella</taxon>
    </lineage>
</organism>
<dbReference type="InterPro" id="IPR021255">
    <property type="entry name" value="DUF2807"/>
</dbReference>
<dbReference type="AlphaFoldDB" id="A0A4S4NMR5"/>
<reference evidence="3 4" key="1">
    <citation type="submission" date="2019-04" db="EMBL/GenBank/DDBJ databases">
        <title>Lewinella litorea sp. nov., isolated from a marine sand.</title>
        <authorList>
            <person name="Yoon J.-H."/>
        </authorList>
    </citation>
    <scope>NUCLEOTIDE SEQUENCE [LARGE SCALE GENOMIC DNA]</scope>
    <source>
        <strain evidence="3 4">HSMS-39</strain>
    </source>
</reference>
<feature type="region of interest" description="Disordered" evidence="1">
    <location>
        <begin position="247"/>
        <end position="271"/>
    </location>
</feature>
<feature type="compositionally biased region" description="Polar residues" evidence="1">
    <location>
        <begin position="250"/>
        <end position="262"/>
    </location>
</feature>
<name>A0A4S4NMR5_9BACT</name>
<gene>
    <name evidence="3" type="ORF">E4021_05985</name>
</gene>
<evidence type="ECO:0000313" key="3">
    <source>
        <dbReference type="EMBL" id="THH40285.1"/>
    </source>
</evidence>
<keyword evidence="4" id="KW-1185">Reference proteome</keyword>
<dbReference type="Gene3D" id="2.160.20.120">
    <property type="match status" value="1"/>
</dbReference>
<dbReference type="Proteomes" id="UP000308528">
    <property type="component" value="Unassembled WGS sequence"/>
</dbReference>